<gene>
    <name evidence="1" type="ordered locus">M5M_16812</name>
</gene>
<protein>
    <submittedName>
        <fullName evidence="1">Uncharacterized protein</fullName>
    </submittedName>
</protein>
<dbReference type="AlphaFoldDB" id="R9S5W3"/>
<keyword evidence="2" id="KW-1185">Reference proteome</keyword>
<dbReference type="Proteomes" id="UP000000466">
    <property type="component" value="Chromosome"/>
</dbReference>
<dbReference type="HOGENOM" id="CLU_3066208_0_0_6"/>
<reference evidence="1 2" key="1">
    <citation type="journal article" date="2013" name="Genome Announc.">
        <title>Complete genome sequence of Simiduia agarivorans SA1(T), a marine bacterium able to degrade a variety of polysaccharides.</title>
        <authorList>
            <person name="Lin S.Y."/>
            <person name="Shieh W.Y."/>
            <person name="Chen J.S."/>
            <person name="Tang S.L."/>
        </authorList>
    </citation>
    <scope>NUCLEOTIDE SEQUENCE [LARGE SCALE GENOMIC DNA]</scope>
    <source>
        <strain evidence="2">DSM 21679 / JCM 13881 / BCRC 17597 / SA1</strain>
    </source>
</reference>
<dbReference type="STRING" id="1117647.M5M_16812"/>
<organism evidence="1 2">
    <name type="scientific">Simiduia agarivorans (strain DSM 21679 / JCM 13881 / BCRC 17597 / SA1)</name>
    <dbReference type="NCBI Taxonomy" id="1117647"/>
    <lineage>
        <taxon>Bacteria</taxon>
        <taxon>Pseudomonadati</taxon>
        <taxon>Pseudomonadota</taxon>
        <taxon>Gammaproteobacteria</taxon>
        <taxon>Cellvibrionales</taxon>
        <taxon>Cellvibrionaceae</taxon>
        <taxon>Simiduia</taxon>
    </lineage>
</organism>
<dbReference type="EMBL" id="CP003746">
    <property type="protein sequence ID" value="AGN11379.1"/>
    <property type="molecule type" value="Genomic_DNA"/>
</dbReference>
<proteinExistence type="predicted"/>
<dbReference type="KEGG" id="saga:M5M_16812"/>
<sequence length="53" mass="6042">MNGRYCYQPHTEMVPGHKHIIESANTLSEKALCNRLQLVSKKMGYSICHNHDG</sequence>
<accession>R9S5W3</accession>
<evidence type="ECO:0000313" key="2">
    <source>
        <dbReference type="Proteomes" id="UP000000466"/>
    </source>
</evidence>
<evidence type="ECO:0000313" key="1">
    <source>
        <dbReference type="EMBL" id="AGN11379.1"/>
    </source>
</evidence>
<name>R9S5W3_SIMAS</name>